<keyword evidence="1" id="KW-0472">Membrane</keyword>
<feature type="transmembrane region" description="Helical" evidence="1">
    <location>
        <begin position="173"/>
        <end position="192"/>
    </location>
</feature>
<evidence type="ECO:0000256" key="1">
    <source>
        <dbReference type="SAM" id="Phobius"/>
    </source>
</evidence>
<proteinExistence type="predicted"/>
<keyword evidence="1" id="KW-1133">Transmembrane helix</keyword>
<name>A0A258HS20_9CAUL</name>
<evidence type="ECO:0000313" key="3">
    <source>
        <dbReference type="Proteomes" id="UP000216147"/>
    </source>
</evidence>
<feature type="transmembrane region" description="Helical" evidence="1">
    <location>
        <begin position="150"/>
        <end position="167"/>
    </location>
</feature>
<comment type="caution">
    <text evidence="2">The sequence shown here is derived from an EMBL/GenBank/DDBJ whole genome shotgun (WGS) entry which is preliminary data.</text>
</comment>
<protein>
    <submittedName>
        <fullName evidence="2">Uncharacterized protein</fullName>
    </submittedName>
</protein>
<evidence type="ECO:0000313" key="2">
    <source>
        <dbReference type="EMBL" id="OYX59152.1"/>
    </source>
</evidence>
<dbReference type="EMBL" id="NCEQ01000001">
    <property type="protein sequence ID" value="OYX59152.1"/>
    <property type="molecule type" value="Genomic_DNA"/>
</dbReference>
<feature type="transmembrane region" description="Helical" evidence="1">
    <location>
        <begin position="80"/>
        <end position="98"/>
    </location>
</feature>
<dbReference type="AlphaFoldDB" id="A0A258HS20"/>
<sequence>MTTANTGRAPGADRVFPALAIAMVLIVVAGFAVQLATGRSSFDAPLMVHAHAVVFMGWLAIFLVQNLLIATGQVRWHRPLGWLAAVWLIPMLVLGWLVTEAMVRQGNAPFFFRPLQFLVFDPLSLVTFVGLTIAAVALRRSTDWHRRLHYSAMAILMGPGVGRLLPVPLLVPWAWEATAAVTLLFPVIGMIIDLRKTGRIHPAWVWGFGVQVAMIIAIEAITWSPLGAAFYDAVVAGSPGAAVAPLDFPPPPGPPPGPPPPAA</sequence>
<reference evidence="2 3" key="1">
    <citation type="submission" date="2017-03" db="EMBL/GenBank/DDBJ databases">
        <title>Lifting the veil on microbial sulfur biogeochemistry in mining wastewaters.</title>
        <authorList>
            <person name="Kantor R.S."/>
            <person name="Colenbrander Nelson T."/>
            <person name="Marshall S."/>
            <person name="Bennett D."/>
            <person name="Apte S."/>
            <person name="Camacho D."/>
            <person name="Thomas B.C."/>
            <person name="Warren L.A."/>
            <person name="Banfield J.F."/>
        </authorList>
    </citation>
    <scope>NUCLEOTIDE SEQUENCE [LARGE SCALE GENOMIC DNA]</scope>
    <source>
        <strain evidence="2">32-68-21</strain>
    </source>
</reference>
<organism evidence="2 3">
    <name type="scientific">Brevundimonas subvibrioides</name>
    <dbReference type="NCBI Taxonomy" id="74313"/>
    <lineage>
        <taxon>Bacteria</taxon>
        <taxon>Pseudomonadati</taxon>
        <taxon>Pseudomonadota</taxon>
        <taxon>Alphaproteobacteria</taxon>
        <taxon>Caulobacterales</taxon>
        <taxon>Caulobacteraceae</taxon>
        <taxon>Brevundimonas</taxon>
    </lineage>
</organism>
<dbReference type="Proteomes" id="UP000216147">
    <property type="component" value="Unassembled WGS sequence"/>
</dbReference>
<accession>A0A258HS20</accession>
<feature type="transmembrane region" description="Helical" evidence="1">
    <location>
        <begin position="48"/>
        <end position="68"/>
    </location>
</feature>
<gene>
    <name evidence="2" type="ORF">B7Y86_01665</name>
</gene>
<feature type="transmembrane region" description="Helical" evidence="1">
    <location>
        <begin position="15"/>
        <end position="36"/>
    </location>
</feature>
<feature type="transmembrane region" description="Helical" evidence="1">
    <location>
        <begin position="118"/>
        <end position="138"/>
    </location>
</feature>
<keyword evidence="1" id="KW-0812">Transmembrane</keyword>
<feature type="transmembrane region" description="Helical" evidence="1">
    <location>
        <begin position="204"/>
        <end position="223"/>
    </location>
</feature>